<organism evidence="4">
    <name type="scientific">Desulfofervidus auxilii</name>
    <dbReference type="NCBI Taxonomy" id="1621989"/>
    <lineage>
        <taxon>Bacteria</taxon>
        <taxon>Pseudomonadati</taxon>
        <taxon>Thermodesulfobacteriota</taxon>
        <taxon>Candidatus Desulfofervidia</taxon>
        <taxon>Candidatus Desulfofervidales</taxon>
        <taxon>Candidatus Desulfofervidaceae</taxon>
        <taxon>Candidatus Desulfofervidus</taxon>
    </lineage>
</organism>
<keyword evidence="1" id="KW-0285">Flavoprotein</keyword>
<dbReference type="Gene3D" id="3.40.50.360">
    <property type="match status" value="1"/>
</dbReference>
<evidence type="ECO:0000256" key="1">
    <source>
        <dbReference type="ARBA" id="ARBA00022630"/>
    </source>
</evidence>
<protein>
    <submittedName>
        <fullName evidence="4">Flavodoxin family protein</fullName>
    </submittedName>
</protein>
<gene>
    <name evidence="4" type="ORF">ENF30_02650</name>
</gene>
<sequence length="190" mass="20978">MLVLGILGSPRKGGNSELLLSAFLQGAKEAGGEIKIIRVAEKNIFPCIECGKCEEKGLCPIPDDMQEAYTLLKKADLIVLATPVFFCGVTAQLKAFIDRCQTLWIQRYVLNIKDEKQHFGFLLTVGASKNKNLFVGVELTAKCFFTSIGAEYKGMLGFKKIETKGDIKHHPTALKKALLKGRKLIKEITC</sequence>
<name>A0A7V0IAF7_DESA2</name>
<proteinExistence type="predicted"/>
<dbReference type="EMBL" id="DQWQ01000115">
    <property type="protein sequence ID" value="HDD35680.1"/>
    <property type="molecule type" value="Genomic_DNA"/>
</dbReference>
<evidence type="ECO:0000313" key="4">
    <source>
        <dbReference type="EMBL" id="HDD35680.1"/>
    </source>
</evidence>
<dbReference type="PANTHER" id="PTHR43278">
    <property type="entry name" value="NAD(P)H-DEPENDENT FMN-CONTAINING OXIDOREDUCTASE YWQN-RELATED"/>
    <property type="match status" value="1"/>
</dbReference>
<dbReference type="Proteomes" id="UP000885706">
    <property type="component" value="Unassembled WGS sequence"/>
</dbReference>
<comment type="caution">
    <text evidence="4">The sequence shown here is derived from an EMBL/GenBank/DDBJ whole genome shotgun (WGS) entry which is preliminary data.</text>
</comment>
<dbReference type="PANTHER" id="PTHR43278:SF1">
    <property type="entry name" value="IRON-SULFUR FLAVOPROTEIN MJ1083"/>
    <property type="match status" value="1"/>
</dbReference>
<dbReference type="AlphaFoldDB" id="A0A7V0IAF7"/>
<dbReference type="Pfam" id="PF03358">
    <property type="entry name" value="FMN_red"/>
    <property type="match status" value="1"/>
</dbReference>
<reference evidence="4" key="1">
    <citation type="journal article" date="2020" name="mSystems">
        <title>Genome- and Community-Level Interaction Insights into Carbon Utilization and Element Cycling Functions of Hydrothermarchaeota in Hydrothermal Sediment.</title>
        <authorList>
            <person name="Zhou Z."/>
            <person name="Liu Y."/>
            <person name="Xu W."/>
            <person name="Pan J."/>
            <person name="Luo Z.H."/>
            <person name="Li M."/>
        </authorList>
    </citation>
    <scope>NUCLEOTIDE SEQUENCE [LARGE SCALE GENOMIC DNA]</scope>
    <source>
        <strain evidence="4">HyVt-113</strain>
    </source>
</reference>
<dbReference type="InterPro" id="IPR029039">
    <property type="entry name" value="Flavoprotein-like_sf"/>
</dbReference>
<feature type="domain" description="NADPH-dependent FMN reductase-like" evidence="3">
    <location>
        <begin position="1"/>
        <end position="110"/>
    </location>
</feature>
<dbReference type="GO" id="GO:0016491">
    <property type="term" value="F:oxidoreductase activity"/>
    <property type="evidence" value="ECO:0007669"/>
    <property type="project" value="InterPro"/>
</dbReference>
<accession>A0A7V0IAF7</accession>
<dbReference type="InterPro" id="IPR005025">
    <property type="entry name" value="FMN_Rdtase-like_dom"/>
</dbReference>
<dbReference type="SUPFAM" id="SSF52218">
    <property type="entry name" value="Flavoproteins"/>
    <property type="match status" value="1"/>
</dbReference>
<evidence type="ECO:0000259" key="3">
    <source>
        <dbReference type="Pfam" id="PF03358"/>
    </source>
</evidence>
<evidence type="ECO:0000256" key="2">
    <source>
        <dbReference type="ARBA" id="ARBA00022643"/>
    </source>
</evidence>
<keyword evidence="2" id="KW-0288">FMN</keyword>
<dbReference type="InterPro" id="IPR051796">
    <property type="entry name" value="ISF_SsuE-like"/>
</dbReference>